<dbReference type="AlphaFoldDB" id="A0A382L2R6"/>
<dbReference type="EMBL" id="UINC01083930">
    <property type="protein sequence ID" value="SVC30103.1"/>
    <property type="molecule type" value="Genomic_DNA"/>
</dbReference>
<evidence type="ECO:0000313" key="1">
    <source>
        <dbReference type="EMBL" id="SVC30103.1"/>
    </source>
</evidence>
<organism evidence="1">
    <name type="scientific">marine metagenome</name>
    <dbReference type="NCBI Taxonomy" id="408172"/>
    <lineage>
        <taxon>unclassified sequences</taxon>
        <taxon>metagenomes</taxon>
        <taxon>ecological metagenomes</taxon>
    </lineage>
</organism>
<sequence length="89" mass="10176">MKPNQLMEHFEILAEKLGLRIIQGKGDFNGGGCIIRQDKVIVLNKMKPIEQRLRILAHEFSIMDLEGIFVVPVLREYINQHAVIIPGIK</sequence>
<accession>A0A382L2R6</accession>
<gene>
    <name evidence="1" type="ORF">METZ01_LOCUS282957</name>
</gene>
<reference evidence="1" key="1">
    <citation type="submission" date="2018-05" db="EMBL/GenBank/DDBJ databases">
        <authorList>
            <person name="Lanie J.A."/>
            <person name="Ng W.-L."/>
            <person name="Kazmierczak K.M."/>
            <person name="Andrzejewski T.M."/>
            <person name="Davidsen T.M."/>
            <person name="Wayne K.J."/>
            <person name="Tettelin H."/>
            <person name="Glass J.I."/>
            <person name="Rusch D."/>
            <person name="Podicherti R."/>
            <person name="Tsui H.-C.T."/>
            <person name="Winkler M.E."/>
        </authorList>
    </citation>
    <scope>NUCLEOTIDE SEQUENCE</scope>
</reference>
<proteinExistence type="predicted"/>
<protein>
    <submittedName>
        <fullName evidence="1">Uncharacterized protein</fullName>
    </submittedName>
</protein>
<name>A0A382L2R6_9ZZZZ</name>